<feature type="domain" description="KNOX2" evidence="4">
    <location>
        <begin position="70"/>
        <end position="122"/>
    </location>
</feature>
<proteinExistence type="predicted"/>
<evidence type="ECO:0000313" key="5">
    <source>
        <dbReference type="EMBL" id="KAH7511559.1"/>
    </source>
</evidence>
<dbReference type="InterPro" id="IPR005540">
    <property type="entry name" value="KNOX1"/>
</dbReference>
<name>A0A978UA41_ZIZJJ</name>
<dbReference type="PANTHER" id="PTHR48268">
    <property type="entry name" value="HOMEOBOX PROTEIN KNOTTED-1-LIKE 6 ISOFORM X1"/>
    <property type="match status" value="1"/>
</dbReference>
<evidence type="ECO:0000259" key="4">
    <source>
        <dbReference type="SMART" id="SM01256"/>
    </source>
</evidence>
<reference evidence="5" key="1">
    <citation type="journal article" date="2021" name="Front. Plant Sci.">
        <title>Chromosome-Scale Genome Assembly for Chinese Sour Jujube and Insights Into Its Genome Evolution and Domestication Signature.</title>
        <authorList>
            <person name="Shen L.-Y."/>
            <person name="Luo H."/>
            <person name="Wang X.-L."/>
            <person name="Wang X.-M."/>
            <person name="Qiu X.-J."/>
            <person name="Liu H."/>
            <person name="Zhou S.-S."/>
            <person name="Jia K.-H."/>
            <person name="Nie S."/>
            <person name="Bao Y.-T."/>
            <person name="Zhang R.-G."/>
            <person name="Yun Q.-Z."/>
            <person name="Chai Y.-H."/>
            <person name="Lu J.-Y."/>
            <person name="Li Y."/>
            <person name="Zhao S.-W."/>
            <person name="Mao J.-F."/>
            <person name="Jia S.-G."/>
            <person name="Mao Y.-M."/>
        </authorList>
    </citation>
    <scope>NUCLEOTIDE SEQUENCE</scope>
    <source>
        <strain evidence="5">AT0</strain>
        <tissue evidence="5">Leaf</tissue>
    </source>
</reference>
<dbReference type="Pfam" id="PF03791">
    <property type="entry name" value="KNOX2"/>
    <property type="match status" value="1"/>
</dbReference>
<dbReference type="InterPro" id="IPR005541">
    <property type="entry name" value="KNOX2"/>
</dbReference>
<dbReference type="Proteomes" id="UP000813462">
    <property type="component" value="Unassembled WGS sequence"/>
</dbReference>
<protein>
    <recommendedName>
        <fullName evidence="7">Homeobox protein knotted-1-like 1</fullName>
    </recommendedName>
</protein>
<evidence type="ECO:0000256" key="2">
    <source>
        <dbReference type="ARBA" id="ARBA00023242"/>
    </source>
</evidence>
<keyword evidence="2" id="KW-0539">Nucleus</keyword>
<dbReference type="AlphaFoldDB" id="A0A978UA41"/>
<comment type="caution">
    <text evidence="5">The sequence shown here is derived from an EMBL/GenBank/DDBJ whole genome shotgun (WGS) entry which is preliminary data.</text>
</comment>
<evidence type="ECO:0008006" key="7">
    <source>
        <dbReference type="Google" id="ProtNLM"/>
    </source>
</evidence>
<dbReference type="SMART" id="SM01256">
    <property type="entry name" value="KNOX2"/>
    <property type="match status" value="1"/>
</dbReference>
<sequence length="135" mass="14963">MEDNNSGRNSVADTGEEDKQVLKRMISEHPLFGMLIETHINCLKVGLGEVEDQVGITSSPHQYSNTNLLDAATIIPNSSDLDKFMEAYCIALNKLKEAMEKPVKETTSFIKDMYAELKGLTVTSEADEPLVLNDK</sequence>
<comment type="subcellular location">
    <subcellularLocation>
        <location evidence="1">Nucleus</location>
    </subcellularLocation>
</comment>
<feature type="domain" description="KNOX1" evidence="3">
    <location>
        <begin position="20"/>
        <end position="60"/>
    </location>
</feature>
<dbReference type="OrthoDB" id="1704693at2759"/>
<dbReference type="GO" id="GO:0003677">
    <property type="term" value="F:DNA binding"/>
    <property type="evidence" value="ECO:0007669"/>
    <property type="project" value="InterPro"/>
</dbReference>
<dbReference type="SMART" id="SM01255">
    <property type="entry name" value="KNOX1"/>
    <property type="match status" value="1"/>
</dbReference>
<evidence type="ECO:0000313" key="6">
    <source>
        <dbReference type="Proteomes" id="UP000813462"/>
    </source>
</evidence>
<dbReference type="EMBL" id="JAEACU010000025">
    <property type="protein sequence ID" value="KAH7511559.1"/>
    <property type="molecule type" value="Genomic_DNA"/>
</dbReference>
<dbReference type="InterPro" id="IPR053363">
    <property type="entry name" value="Leaf_patterning_domain"/>
</dbReference>
<evidence type="ECO:0000256" key="1">
    <source>
        <dbReference type="ARBA" id="ARBA00004123"/>
    </source>
</evidence>
<organism evidence="5 6">
    <name type="scientific">Ziziphus jujuba var. spinosa</name>
    <dbReference type="NCBI Taxonomy" id="714518"/>
    <lineage>
        <taxon>Eukaryota</taxon>
        <taxon>Viridiplantae</taxon>
        <taxon>Streptophyta</taxon>
        <taxon>Embryophyta</taxon>
        <taxon>Tracheophyta</taxon>
        <taxon>Spermatophyta</taxon>
        <taxon>Magnoliopsida</taxon>
        <taxon>eudicotyledons</taxon>
        <taxon>Gunneridae</taxon>
        <taxon>Pentapetalae</taxon>
        <taxon>rosids</taxon>
        <taxon>fabids</taxon>
        <taxon>Rosales</taxon>
        <taxon>Rhamnaceae</taxon>
        <taxon>Paliureae</taxon>
        <taxon>Ziziphus</taxon>
    </lineage>
</organism>
<gene>
    <name evidence="5" type="ORF">FEM48_ZijujUnG0003600</name>
</gene>
<dbReference type="PANTHER" id="PTHR48268:SF2">
    <property type="entry name" value="PROTEIN KNATM"/>
    <property type="match status" value="1"/>
</dbReference>
<accession>A0A978UA41</accession>
<dbReference type="GO" id="GO:0005634">
    <property type="term" value="C:nucleus"/>
    <property type="evidence" value="ECO:0007669"/>
    <property type="project" value="UniProtKB-SubCell"/>
</dbReference>
<evidence type="ECO:0000259" key="3">
    <source>
        <dbReference type="SMART" id="SM01255"/>
    </source>
</evidence>